<dbReference type="GO" id="GO:0008168">
    <property type="term" value="F:methyltransferase activity"/>
    <property type="evidence" value="ECO:0007669"/>
    <property type="project" value="UniProtKB-KW"/>
</dbReference>
<dbReference type="Gene3D" id="3.40.50.11190">
    <property type="match status" value="1"/>
</dbReference>
<dbReference type="CDD" id="cd02440">
    <property type="entry name" value="AdoMet_MTases"/>
    <property type="match status" value="1"/>
</dbReference>
<keyword evidence="1" id="KW-0808">Transferase</keyword>
<dbReference type="Gene3D" id="3.40.50.2000">
    <property type="entry name" value="Glycogen Phosphorylase B"/>
    <property type="match status" value="1"/>
</dbReference>
<name>A0A9E2NYB9_9SPIR</name>
<dbReference type="AlphaFoldDB" id="A0A9E2NYB9"/>
<protein>
    <submittedName>
        <fullName evidence="1">Methyltransferase domain-containing protein</fullName>
    </submittedName>
</protein>
<evidence type="ECO:0000313" key="2">
    <source>
        <dbReference type="Proteomes" id="UP000823914"/>
    </source>
</evidence>
<evidence type="ECO:0000313" key="1">
    <source>
        <dbReference type="EMBL" id="MBU3849437.1"/>
    </source>
</evidence>
<reference evidence="1" key="2">
    <citation type="submission" date="2021-04" db="EMBL/GenBank/DDBJ databases">
        <authorList>
            <person name="Gilroy R."/>
        </authorList>
    </citation>
    <scope>NUCLEOTIDE SEQUENCE</scope>
    <source>
        <strain evidence="1">Gambia15-2214</strain>
    </source>
</reference>
<sequence>MTIVIVQCRLSSTRLPQKALLPLGGKPLVRWTLDAMKKVPAHKYILAVDYDSEALLAPIAHDAGWDIFAGPKEDVLERFCAAAVSVGCCLPTDYIVRATADNPFLFYEAAISLLKEMEKMPSDYITYSNMPHGSGVEMFNARSLIEASGMTTSAYDHEHVGPAFYNHPQHFASVMIPAPERWRHPDLRTTVDTETDYRRSLRIVSYLTKQNKKTPYTAEEICSAFTADCVAHPILCVPSVVKGHGTGHIRRCLDIACKTQADIFISKDCSLDETWDLIEKAKNQGLEEWQIINTIPLDNNGVEEKKEYSLIVTDYFMLNKELAERLSSLAPVVSIDEGSEWSSCCDYLLDIIPSPQLLRTPNYRNSNLIPLPHKRRTPLYTPGKKTDKIVFSKILISAGGEDPAGLSVPTAVAFAQLGKKTTILVSNPELIENKIPQQYNDYITVLPSVSNLREELYKYDLVVTHYGFTAYEALAAGCGVLLLGTSDIHISLAEKTGFALLTQDTINSGAIEHVLVNPECLFPSQDKDAIPVSKATKEDVKPDNLPDFIVDLSKGSRIACPVCNNREFKFHQIAARTPDRTYRRCAHCGMLYMSWSLDKIKPSYDNSYFFKDYEKQYGKTYLEDFSAIKEQCVRRMSIIDSLFWVKNKNSQAKKHSGINPSVLDIGCAFGPFLDAGVDAGWQVFGTDISKEAVDYVQNKLKYPAVWAQFPDFDSGKELGMVYFDCVTMWYVIEHFKDLQPVLHGVSKMLKVGGIFAFSTPSAGGVSAKYSREKFFAESPTDHYTLWEPASVKEIMKKFGFKVVKTVSTGHHPERFPVNWKGNHPFSHSLLTGFSKTFGLGDTFEVYCIKTEDRF</sequence>
<dbReference type="InterPro" id="IPR029063">
    <property type="entry name" value="SAM-dependent_MTases_sf"/>
</dbReference>
<dbReference type="EMBL" id="JAHLFV010000060">
    <property type="protein sequence ID" value="MBU3849437.1"/>
    <property type="molecule type" value="Genomic_DNA"/>
</dbReference>
<dbReference type="InterPro" id="IPR003329">
    <property type="entry name" value="Cytidylyl_trans"/>
</dbReference>
<comment type="caution">
    <text evidence="1">The sequence shown here is derived from an EMBL/GenBank/DDBJ whole genome shotgun (WGS) entry which is preliminary data.</text>
</comment>
<reference evidence="1" key="1">
    <citation type="journal article" date="2021" name="PeerJ">
        <title>Extensive microbial diversity within the chicken gut microbiome revealed by metagenomics and culture.</title>
        <authorList>
            <person name="Gilroy R."/>
            <person name="Ravi A."/>
            <person name="Getino M."/>
            <person name="Pursley I."/>
            <person name="Horton D.L."/>
            <person name="Alikhan N.F."/>
            <person name="Baker D."/>
            <person name="Gharbi K."/>
            <person name="Hall N."/>
            <person name="Watson M."/>
            <person name="Adriaenssens E.M."/>
            <person name="Foster-Nyarko E."/>
            <person name="Jarju S."/>
            <person name="Secka A."/>
            <person name="Antonio M."/>
            <person name="Oren A."/>
            <person name="Chaudhuri R.R."/>
            <person name="La Ragione R."/>
            <person name="Hildebrand F."/>
            <person name="Pallen M.J."/>
        </authorList>
    </citation>
    <scope>NUCLEOTIDE SEQUENCE</scope>
    <source>
        <strain evidence="1">Gambia15-2214</strain>
    </source>
</reference>
<dbReference type="PANTHER" id="PTHR43861">
    <property type="entry name" value="TRANS-ACONITATE 2-METHYLTRANSFERASE-RELATED"/>
    <property type="match status" value="1"/>
</dbReference>
<dbReference type="Proteomes" id="UP000823914">
    <property type="component" value="Unassembled WGS sequence"/>
</dbReference>
<gene>
    <name evidence="1" type="ORF">IAA16_02605</name>
</gene>
<dbReference type="Gene3D" id="3.40.50.150">
    <property type="entry name" value="Vaccinia Virus protein VP39"/>
    <property type="match status" value="1"/>
</dbReference>
<accession>A0A9E2NYB9</accession>
<organism evidence="1 2">
    <name type="scientific">Candidatus Treponema excrementipullorum</name>
    <dbReference type="NCBI Taxonomy" id="2838768"/>
    <lineage>
        <taxon>Bacteria</taxon>
        <taxon>Pseudomonadati</taxon>
        <taxon>Spirochaetota</taxon>
        <taxon>Spirochaetia</taxon>
        <taxon>Spirochaetales</taxon>
        <taxon>Treponemataceae</taxon>
        <taxon>Treponema</taxon>
    </lineage>
</organism>
<dbReference type="GO" id="GO:0032259">
    <property type="term" value="P:methylation"/>
    <property type="evidence" value="ECO:0007669"/>
    <property type="project" value="UniProtKB-KW"/>
</dbReference>
<dbReference type="Pfam" id="PF13489">
    <property type="entry name" value="Methyltransf_23"/>
    <property type="match status" value="1"/>
</dbReference>
<dbReference type="Gene3D" id="3.90.550.10">
    <property type="entry name" value="Spore Coat Polysaccharide Biosynthesis Protein SpsA, Chain A"/>
    <property type="match status" value="1"/>
</dbReference>
<dbReference type="InterPro" id="IPR029044">
    <property type="entry name" value="Nucleotide-diphossugar_trans"/>
</dbReference>
<proteinExistence type="predicted"/>
<dbReference type="SUPFAM" id="SSF53448">
    <property type="entry name" value="Nucleotide-diphospho-sugar transferases"/>
    <property type="match status" value="1"/>
</dbReference>
<dbReference type="PANTHER" id="PTHR43861:SF6">
    <property type="entry name" value="METHYLTRANSFERASE TYPE 11"/>
    <property type="match status" value="1"/>
</dbReference>
<keyword evidence="1" id="KW-0489">Methyltransferase</keyword>
<dbReference type="Pfam" id="PF02348">
    <property type="entry name" value="CTP_transf_3"/>
    <property type="match status" value="1"/>
</dbReference>
<dbReference type="SUPFAM" id="SSF53335">
    <property type="entry name" value="S-adenosyl-L-methionine-dependent methyltransferases"/>
    <property type="match status" value="1"/>
</dbReference>